<evidence type="ECO:0000259" key="5">
    <source>
        <dbReference type="Pfam" id="PF02631"/>
    </source>
</evidence>
<proteinExistence type="inferred from homology"/>
<protein>
    <recommendedName>
        <fullName evidence="3">Regulatory protein RecX</fullName>
    </recommendedName>
</protein>
<dbReference type="Pfam" id="PF21982">
    <property type="entry name" value="RecX_HTH1"/>
    <property type="match status" value="1"/>
</dbReference>
<dbReference type="Pfam" id="PF21981">
    <property type="entry name" value="RecX_HTH3"/>
    <property type="match status" value="1"/>
</dbReference>
<dbReference type="InterPro" id="IPR003783">
    <property type="entry name" value="Regulatory_RecX"/>
</dbReference>
<evidence type="ECO:0000313" key="8">
    <source>
        <dbReference type="EMBL" id="SDX91123.1"/>
    </source>
</evidence>
<evidence type="ECO:0000256" key="1">
    <source>
        <dbReference type="ARBA" id="ARBA00004496"/>
    </source>
</evidence>
<keyword evidence="4" id="KW-0963">Cytoplasm</keyword>
<dbReference type="InterPro" id="IPR053926">
    <property type="entry name" value="RecX_HTH_1st"/>
</dbReference>
<reference evidence="9" key="1">
    <citation type="submission" date="2016-10" db="EMBL/GenBank/DDBJ databases">
        <authorList>
            <person name="Varghese N."/>
            <person name="Submissions S."/>
        </authorList>
    </citation>
    <scope>NUCLEOTIDE SEQUENCE [LARGE SCALE GENOMIC DNA]</scope>
    <source>
        <strain evidence="9">DSM 173</strain>
    </source>
</reference>
<evidence type="ECO:0000256" key="3">
    <source>
        <dbReference type="ARBA" id="ARBA00018111"/>
    </source>
</evidence>
<feature type="domain" description="RecX second three-helical" evidence="5">
    <location>
        <begin position="44"/>
        <end position="82"/>
    </location>
</feature>
<evidence type="ECO:0000313" key="9">
    <source>
        <dbReference type="Proteomes" id="UP000198672"/>
    </source>
</evidence>
<keyword evidence="9" id="KW-1185">Reference proteome</keyword>
<dbReference type="Pfam" id="PF02631">
    <property type="entry name" value="RecX_HTH2"/>
    <property type="match status" value="1"/>
</dbReference>
<dbReference type="EMBL" id="FNOW01000019">
    <property type="protein sequence ID" value="SDX91123.1"/>
    <property type="molecule type" value="Genomic_DNA"/>
</dbReference>
<organism evidence="8 9">
    <name type="scientific">Allochromatium warmingii</name>
    <name type="common">Chromatium warmingii</name>
    <dbReference type="NCBI Taxonomy" id="61595"/>
    <lineage>
        <taxon>Bacteria</taxon>
        <taxon>Pseudomonadati</taxon>
        <taxon>Pseudomonadota</taxon>
        <taxon>Gammaproteobacteria</taxon>
        <taxon>Chromatiales</taxon>
        <taxon>Chromatiaceae</taxon>
        <taxon>Allochromatium</taxon>
    </lineage>
</organism>
<dbReference type="Proteomes" id="UP000198672">
    <property type="component" value="Unassembled WGS sequence"/>
</dbReference>
<feature type="domain" description="RecX third three-helical" evidence="6">
    <location>
        <begin position="93"/>
        <end position="135"/>
    </location>
</feature>
<comment type="subcellular location">
    <subcellularLocation>
        <location evidence="1">Cytoplasm</location>
    </subcellularLocation>
</comment>
<dbReference type="GO" id="GO:0005737">
    <property type="term" value="C:cytoplasm"/>
    <property type="evidence" value="ECO:0007669"/>
    <property type="project" value="UniProtKB-SubCell"/>
</dbReference>
<accession>A0A1H3FJ28</accession>
<evidence type="ECO:0000259" key="7">
    <source>
        <dbReference type="Pfam" id="PF21982"/>
    </source>
</evidence>
<dbReference type="InterPro" id="IPR053924">
    <property type="entry name" value="RecX_HTH_2nd"/>
</dbReference>
<dbReference type="PANTHER" id="PTHR33602:SF1">
    <property type="entry name" value="REGULATORY PROTEIN RECX FAMILY PROTEIN"/>
    <property type="match status" value="1"/>
</dbReference>
<gene>
    <name evidence="8" type="ORF">SAMN05421644_11919</name>
</gene>
<evidence type="ECO:0000256" key="4">
    <source>
        <dbReference type="ARBA" id="ARBA00022490"/>
    </source>
</evidence>
<evidence type="ECO:0000259" key="6">
    <source>
        <dbReference type="Pfam" id="PF21981"/>
    </source>
</evidence>
<dbReference type="GO" id="GO:0006282">
    <property type="term" value="P:regulation of DNA repair"/>
    <property type="evidence" value="ECO:0007669"/>
    <property type="project" value="InterPro"/>
</dbReference>
<evidence type="ECO:0000256" key="2">
    <source>
        <dbReference type="ARBA" id="ARBA00009695"/>
    </source>
</evidence>
<feature type="domain" description="RecX first three-helical" evidence="7">
    <location>
        <begin position="2"/>
        <end position="37"/>
    </location>
</feature>
<dbReference type="OrthoDB" id="7066780at2"/>
<dbReference type="InterPro" id="IPR036388">
    <property type="entry name" value="WH-like_DNA-bd_sf"/>
</dbReference>
<dbReference type="RefSeq" id="WP_091333575.1">
    <property type="nucleotide sequence ID" value="NZ_FNOW01000019.1"/>
</dbReference>
<name>A0A1H3FJ28_ALLWA</name>
<dbReference type="PANTHER" id="PTHR33602">
    <property type="entry name" value="REGULATORY PROTEIN RECX FAMILY PROTEIN"/>
    <property type="match status" value="1"/>
</dbReference>
<dbReference type="Gene3D" id="1.10.10.10">
    <property type="entry name" value="Winged helix-like DNA-binding domain superfamily/Winged helix DNA-binding domain"/>
    <property type="match status" value="3"/>
</dbReference>
<sequence>MSLRLLVAREHSRLELTRKLQARGHRAEAIGGALERLIDDGALDEARLAAHYVAERAAKGFGPQRIRAELRDKGLAADLIERHLQPMHDTWPELLAQTHARRFGSSPPSDHSDYGKRARFLEQRGFTPDAIRRLLRFPD</sequence>
<dbReference type="AlphaFoldDB" id="A0A1H3FJ28"/>
<dbReference type="STRING" id="61595.SAMN05421644_11919"/>
<dbReference type="InterPro" id="IPR053925">
    <property type="entry name" value="RecX_HTH_3rd"/>
</dbReference>
<comment type="similarity">
    <text evidence="2">Belongs to the RecX family.</text>
</comment>